<reference evidence="1" key="1">
    <citation type="journal article" date="2021" name="Proc. Natl. Acad. Sci. U.S.A.">
        <title>A Catalog of Tens of Thousands of Viruses from Human Metagenomes Reveals Hidden Associations with Chronic Diseases.</title>
        <authorList>
            <person name="Tisza M.J."/>
            <person name="Buck C.B."/>
        </authorList>
    </citation>
    <scope>NUCLEOTIDE SEQUENCE</scope>
    <source>
        <strain evidence="1">CtmYS12</strain>
    </source>
</reference>
<accession>A0A8S5P818</accession>
<sequence>MSNMLDWAKKEVEIACKKENPNRKDGEFDYGCACYESALKAFQSLCEDDHSGFSIRMTQAILNRLINGKPLTPIEDTDEVWSDISDMSDLKGEGRIYRCKRMFSLFKYVHADGTVKYKDNNHSYCVSIHNCNDTYSFVMVERIIDEMFPITMPYMPGKPIEVYCEDFLTDKKNGDFDTVGVFYALKTEDGKQEKIEINRFFREPEGDEEGNWTEISKEEYYERKERQITAADISREIKEAMEGEKR</sequence>
<dbReference type="InterPro" id="IPR057383">
    <property type="entry name" value="Tad3"/>
</dbReference>
<organism evidence="1">
    <name type="scientific">Siphoviridae sp. ctmYS12</name>
    <dbReference type="NCBI Taxonomy" id="2825652"/>
    <lineage>
        <taxon>Viruses</taxon>
        <taxon>Duplodnaviria</taxon>
        <taxon>Heunggongvirae</taxon>
        <taxon>Uroviricota</taxon>
        <taxon>Caudoviricetes</taxon>
    </lineage>
</organism>
<dbReference type="EMBL" id="BK015347">
    <property type="protein sequence ID" value="DAE02563.1"/>
    <property type="molecule type" value="Genomic_DNA"/>
</dbReference>
<evidence type="ECO:0000313" key="1">
    <source>
        <dbReference type="EMBL" id="DAE02563.1"/>
    </source>
</evidence>
<protein>
    <submittedName>
        <fullName evidence="1">Uncharacterized protein</fullName>
    </submittedName>
</protein>
<dbReference type="Pfam" id="PF25185">
    <property type="entry name" value="Tad3"/>
    <property type="match status" value="1"/>
</dbReference>
<name>A0A8S5P818_9CAUD</name>
<proteinExistence type="predicted"/>